<keyword evidence="2" id="KW-0472">Membrane</keyword>
<evidence type="ECO:0000256" key="1">
    <source>
        <dbReference type="SAM" id="MobiDB-lite"/>
    </source>
</evidence>
<dbReference type="Proteomes" id="UP000629468">
    <property type="component" value="Unassembled WGS sequence"/>
</dbReference>
<feature type="compositionally biased region" description="Basic residues" evidence="1">
    <location>
        <begin position="1"/>
        <end position="10"/>
    </location>
</feature>
<feature type="region of interest" description="Disordered" evidence="1">
    <location>
        <begin position="336"/>
        <end position="423"/>
    </location>
</feature>
<feature type="compositionally biased region" description="Low complexity" evidence="1">
    <location>
        <begin position="382"/>
        <end position="399"/>
    </location>
</feature>
<evidence type="ECO:0000313" key="4">
    <source>
        <dbReference type="Proteomes" id="UP000629468"/>
    </source>
</evidence>
<reference evidence="3 4" key="1">
    <citation type="journal article" name="Sci. Rep.">
        <title>Telomere-to-telomere assembled and centromere annotated genomes of the two main subspecies of the button mushroom Agaricus bisporus reveal especially polymorphic chromosome ends.</title>
        <authorList>
            <person name="Sonnenberg A.S.M."/>
            <person name="Sedaghat-Telgerd N."/>
            <person name="Lavrijssen B."/>
            <person name="Ohm R.A."/>
            <person name="Hendrickx P.M."/>
            <person name="Scholtmeijer K."/>
            <person name="Baars J.J.P."/>
            <person name="van Peer A."/>
        </authorList>
    </citation>
    <scope>NUCLEOTIDE SEQUENCE [LARGE SCALE GENOMIC DNA]</scope>
    <source>
        <strain evidence="3 4">H119_p4</strain>
    </source>
</reference>
<proteinExistence type="predicted"/>
<feature type="region of interest" description="Disordered" evidence="1">
    <location>
        <begin position="1"/>
        <end position="191"/>
    </location>
</feature>
<comment type="caution">
    <text evidence="3">The sequence shown here is derived from an EMBL/GenBank/DDBJ whole genome shotgun (WGS) entry which is preliminary data.</text>
</comment>
<feature type="compositionally biased region" description="Basic and acidic residues" evidence="1">
    <location>
        <begin position="28"/>
        <end position="42"/>
    </location>
</feature>
<gene>
    <name evidence="3" type="ORF">Agabi119p4_3203</name>
</gene>
<keyword evidence="2" id="KW-0812">Transmembrane</keyword>
<accession>A0A8H7F6N0</accession>
<feature type="compositionally biased region" description="Gly residues" evidence="1">
    <location>
        <begin position="130"/>
        <end position="140"/>
    </location>
</feature>
<feature type="compositionally biased region" description="Low complexity" evidence="1">
    <location>
        <begin position="141"/>
        <end position="172"/>
    </location>
</feature>
<keyword evidence="2" id="KW-1133">Transmembrane helix</keyword>
<dbReference type="EMBL" id="JABXXO010000004">
    <property type="protein sequence ID" value="KAF7778858.1"/>
    <property type="molecule type" value="Genomic_DNA"/>
</dbReference>
<feature type="transmembrane region" description="Helical" evidence="2">
    <location>
        <begin position="251"/>
        <end position="273"/>
    </location>
</feature>
<name>A0A8H7F6N0_AGABI</name>
<feature type="compositionally biased region" description="Polar residues" evidence="1">
    <location>
        <begin position="173"/>
        <end position="191"/>
    </location>
</feature>
<evidence type="ECO:0000256" key="2">
    <source>
        <dbReference type="SAM" id="Phobius"/>
    </source>
</evidence>
<dbReference type="AlphaFoldDB" id="A0A8H7F6N0"/>
<sequence>MSLRTLRRHSSSLVRARAPQNGPNSHGPDGHDNGHGKDHGHGPPDFNRGGGGGPGNGNGHGHGLGNNEDPRPGNNGNGRGNGDHPDSPPNFPFPGGGSDPKPAGESDAGAGNDGNGQDRPPSTDDHESGSSGGNTGGNSGGTTNSGSNPPVDATGGSSSATSSSGPQASSPSRDTASQTSDRVTQSSRPPLINAQTLAMTASVPSGSANIVSGDPSVLSIFASTPSPNPSPSPSNDITTEAALSNHDNGGAIAGGVVGAVVFVALALGTWIVYKRRRKNRLAPSAEYFSNPAAYPFARGYGGTANRSEKNNQLGSNYGGAGTGAAGKANLRSFNSESEANPQMEQYRDERPVYPSGPLHPPPQPEILYSTRPPGSPPPAVPIPGSTPGTPTTPNGRRIPFGTGTFQFPPRSPHPQQLITPQPQ</sequence>
<feature type="region of interest" description="Disordered" evidence="1">
    <location>
        <begin position="221"/>
        <end position="242"/>
    </location>
</feature>
<organism evidence="3 4">
    <name type="scientific">Agaricus bisporus var. burnettii</name>
    <dbReference type="NCBI Taxonomy" id="192524"/>
    <lineage>
        <taxon>Eukaryota</taxon>
        <taxon>Fungi</taxon>
        <taxon>Dikarya</taxon>
        <taxon>Basidiomycota</taxon>
        <taxon>Agaricomycotina</taxon>
        <taxon>Agaricomycetes</taxon>
        <taxon>Agaricomycetidae</taxon>
        <taxon>Agaricales</taxon>
        <taxon>Agaricineae</taxon>
        <taxon>Agaricaceae</taxon>
        <taxon>Agaricus</taxon>
    </lineage>
</organism>
<evidence type="ECO:0000313" key="3">
    <source>
        <dbReference type="EMBL" id="KAF7778858.1"/>
    </source>
</evidence>
<protein>
    <submittedName>
        <fullName evidence="3">Uncharacterized protein</fullName>
    </submittedName>
</protein>
<feature type="compositionally biased region" description="Polar residues" evidence="1">
    <location>
        <begin position="413"/>
        <end position="423"/>
    </location>
</feature>
<feature type="compositionally biased region" description="Gly residues" evidence="1">
    <location>
        <begin position="48"/>
        <end position="64"/>
    </location>
</feature>